<dbReference type="InterPro" id="IPR036291">
    <property type="entry name" value="NAD(P)-bd_dom_sf"/>
</dbReference>
<sequence>MIPKYTAAIVGCGDIAHHHVKGYQLAGVDIVAVVDPLEVAREQYREEYGIAQGFATVEEMLGAVKPDLVSVCTWHLLHPAPTVAAARAGVKGVICEKPMAVGMGLADAMVQACEESGTKLVISH</sequence>
<feature type="domain" description="Gfo/Idh/MocA-like oxidoreductase N-terminal" evidence="1">
    <location>
        <begin position="7"/>
        <end position="122"/>
    </location>
</feature>
<dbReference type="GO" id="GO:0000166">
    <property type="term" value="F:nucleotide binding"/>
    <property type="evidence" value="ECO:0007669"/>
    <property type="project" value="InterPro"/>
</dbReference>
<evidence type="ECO:0000259" key="1">
    <source>
        <dbReference type="Pfam" id="PF01408"/>
    </source>
</evidence>
<dbReference type="EMBL" id="UINC01213038">
    <property type="protein sequence ID" value="SVE37635.1"/>
    <property type="molecule type" value="Genomic_DNA"/>
</dbReference>
<protein>
    <recommendedName>
        <fullName evidence="1">Gfo/Idh/MocA-like oxidoreductase N-terminal domain-containing protein</fullName>
    </recommendedName>
</protein>
<dbReference type="PANTHER" id="PTHR43249:SF1">
    <property type="entry name" value="D-GLUCOSIDE 3-DEHYDROGENASE"/>
    <property type="match status" value="1"/>
</dbReference>
<dbReference type="AlphaFoldDB" id="A0A383D081"/>
<evidence type="ECO:0000313" key="2">
    <source>
        <dbReference type="EMBL" id="SVE37635.1"/>
    </source>
</evidence>
<accession>A0A383D081</accession>
<reference evidence="2" key="1">
    <citation type="submission" date="2018-05" db="EMBL/GenBank/DDBJ databases">
        <authorList>
            <person name="Lanie J.A."/>
            <person name="Ng W.-L."/>
            <person name="Kazmierczak K.M."/>
            <person name="Andrzejewski T.M."/>
            <person name="Davidsen T.M."/>
            <person name="Wayne K.J."/>
            <person name="Tettelin H."/>
            <person name="Glass J.I."/>
            <person name="Rusch D."/>
            <person name="Podicherti R."/>
            <person name="Tsui H.-C.T."/>
            <person name="Winkler M.E."/>
        </authorList>
    </citation>
    <scope>NUCLEOTIDE SEQUENCE</scope>
</reference>
<dbReference type="InterPro" id="IPR052515">
    <property type="entry name" value="Gfo/Idh/MocA_Oxidoreductase"/>
</dbReference>
<dbReference type="Pfam" id="PF01408">
    <property type="entry name" value="GFO_IDH_MocA"/>
    <property type="match status" value="1"/>
</dbReference>
<feature type="non-terminal residue" evidence="2">
    <location>
        <position position="124"/>
    </location>
</feature>
<dbReference type="Gene3D" id="3.40.50.720">
    <property type="entry name" value="NAD(P)-binding Rossmann-like Domain"/>
    <property type="match status" value="1"/>
</dbReference>
<name>A0A383D081_9ZZZZ</name>
<proteinExistence type="predicted"/>
<gene>
    <name evidence="2" type="ORF">METZ01_LOCUS490489</name>
</gene>
<organism evidence="2">
    <name type="scientific">marine metagenome</name>
    <dbReference type="NCBI Taxonomy" id="408172"/>
    <lineage>
        <taxon>unclassified sequences</taxon>
        <taxon>metagenomes</taxon>
        <taxon>ecological metagenomes</taxon>
    </lineage>
</organism>
<dbReference type="PANTHER" id="PTHR43249">
    <property type="entry name" value="UDP-N-ACETYL-2-AMINO-2-DEOXY-D-GLUCURONATE OXIDASE"/>
    <property type="match status" value="1"/>
</dbReference>
<dbReference type="InterPro" id="IPR000683">
    <property type="entry name" value="Gfo/Idh/MocA-like_OxRdtase_N"/>
</dbReference>
<dbReference type="SUPFAM" id="SSF51735">
    <property type="entry name" value="NAD(P)-binding Rossmann-fold domains"/>
    <property type="match status" value="1"/>
</dbReference>